<evidence type="ECO:0000313" key="3">
    <source>
        <dbReference type="Proteomes" id="UP000199513"/>
    </source>
</evidence>
<dbReference type="Proteomes" id="UP000199513">
    <property type="component" value="Unassembled WGS sequence"/>
</dbReference>
<feature type="domain" description="DUF3857" evidence="1">
    <location>
        <begin position="86"/>
        <end position="215"/>
    </location>
</feature>
<dbReference type="EMBL" id="FONY01000003">
    <property type="protein sequence ID" value="SFE56892.1"/>
    <property type="molecule type" value="Genomic_DNA"/>
</dbReference>
<evidence type="ECO:0000313" key="2">
    <source>
        <dbReference type="EMBL" id="SFE56892.1"/>
    </source>
</evidence>
<dbReference type="STRING" id="1003.SAMN04488541_100362"/>
<gene>
    <name evidence="2" type="ORF">SAMN04488541_100362</name>
</gene>
<evidence type="ECO:0000259" key="1">
    <source>
        <dbReference type="Pfam" id="PF12969"/>
    </source>
</evidence>
<dbReference type="Pfam" id="PF12969">
    <property type="entry name" value="DUF3857"/>
    <property type="match status" value="1"/>
</dbReference>
<organism evidence="2 3">
    <name type="scientific">Thermoflexibacter ruber</name>
    <dbReference type="NCBI Taxonomy" id="1003"/>
    <lineage>
        <taxon>Bacteria</taxon>
        <taxon>Pseudomonadati</taxon>
        <taxon>Bacteroidota</taxon>
        <taxon>Cytophagia</taxon>
        <taxon>Cytophagales</taxon>
        <taxon>Thermoflexibacteraceae</taxon>
        <taxon>Thermoflexibacter</taxon>
    </lineage>
</organism>
<dbReference type="RefSeq" id="WP_091539371.1">
    <property type="nucleotide sequence ID" value="NZ_FONY01000003.1"/>
</dbReference>
<accession>A0A1I2BL12</accession>
<reference evidence="2 3" key="1">
    <citation type="submission" date="2016-10" db="EMBL/GenBank/DDBJ databases">
        <authorList>
            <person name="de Groot N.N."/>
        </authorList>
    </citation>
    <scope>NUCLEOTIDE SEQUENCE [LARGE SCALE GENOMIC DNA]</scope>
    <source>
        <strain>GEY</strain>
        <strain evidence="3">DSM 9560</strain>
    </source>
</reference>
<proteinExistence type="predicted"/>
<name>A0A1I2BL12_9BACT</name>
<dbReference type="Gene3D" id="3.10.620.30">
    <property type="match status" value="1"/>
</dbReference>
<keyword evidence="3" id="KW-1185">Reference proteome</keyword>
<protein>
    <recommendedName>
        <fullName evidence="1">DUF3857 domain-containing protein</fullName>
    </recommendedName>
</protein>
<sequence length="674" mass="79167">MQKAFWKITFAIYFFGLAINLHAIPARKPLSGSTQFVHQSYNWIQKRTIMNLSEVESQETAIILKDKRLIEYAYDLKTGRLFMYDTRHKIIRVNSHSAIEEFNKVYIPMRNALSIIEIKARFISKTGRIVELDKNQIKDLDNPYNAGLFKIFAISGAEVGGEIEYIYTLKQHPRFFGREIFQTSVTAKDVSFEIVTPKNLVFEAKSYNNFPQMEMDIDRYADKNVLGVYVNKVESLVPEQYSYYHANLMRVDYKWGYDKEQTEKAHLMTWDYLGEFFHSDIYSFNKKMTLTDRQRMEKFLKKIIPASATSVEEKIKAIEKYIKQNIRLAENSHNKEENPLDVLRNRHGSEIGIVRLFAALFTLADVEHEVVLTTDRTYAKFDRDFETLNYLDKYLFHFPNTQHFLAPHSPEYKYGTVPYHYTHNQGLFISPSYEGFDIFSSKIQEIPASEYQSNYDLTELNVKLAPNFSTTNIHLKRSFSGYYAVNLLYHYENSSEAQKKEVIENVLRRFGNDIKVANVEVNHQQDDPYTDYFKIEADLTTSSPIEYAGNNFLFRIGDLMDKHEKISKEQERHLHIERDYQQGVHKIIYLEIPEGYWIKNITSLNQEAFIEENGERTAAFTSRYDVVGNNLIRIEIEEFYKKIDYSKDKIQDFHKITNAAASFNKIALIFEKEN</sequence>
<dbReference type="Gene3D" id="2.60.40.3140">
    <property type="match status" value="1"/>
</dbReference>
<dbReference type="OrthoDB" id="1153981at2"/>
<dbReference type="InterPro" id="IPR024618">
    <property type="entry name" value="DUF3857"/>
</dbReference>
<dbReference type="AlphaFoldDB" id="A0A1I2BL12"/>